<evidence type="ECO:0000313" key="2">
    <source>
        <dbReference type="Proteomes" id="UP001359485"/>
    </source>
</evidence>
<dbReference type="InterPro" id="IPR028042">
    <property type="entry name" value="DUF4639"/>
</dbReference>
<protein>
    <submittedName>
        <fullName evidence="1">Uncharacterized protein</fullName>
    </submittedName>
</protein>
<keyword evidence="2" id="KW-1185">Reference proteome</keyword>
<gene>
    <name evidence="1" type="ORF">RUM44_009106</name>
</gene>
<name>A0ABR1ART0_POLSC</name>
<accession>A0ABR1ART0</accession>
<dbReference type="PANTHER" id="PTHR34438:SF1">
    <property type="entry name" value="CHROMOSOME 2 OPEN READING FRAME 81"/>
    <property type="match status" value="1"/>
</dbReference>
<dbReference type="Proteomes" id="UP001359485">
    <property type="component" value="Unassembled WGS sequence"/>
</dbReference>
<organism evidence="1 2">
    <name type="scientific">Polyplax serrata</name>
    <name type="common">Common mouse louse</name>
    <dbReference type="NCBI Taxonomy" id="468196"/>
    <lineage>
        <taxon>Eukaryota</taxon>
        <taxon>Metazoa</taxon>
        <taxon>Ecdysozoa</taxon>
        <taxon>Arthropoda</taxon>
        <taxon>Hexapoda</taxon>
        <taxon>Insecta</taxon>
        <taxon>Pterygota</taxon>
        <taxon>Neoptera</taxon>
        <taxon>Paraneoptera</taxon>
        <taxon>Psocodea</taxon>
        <taxon>Troctomorpha</taxon>
        <taxon>Phthiraptera</taxon>
        <taxon>Anoplura</taxon>
        <taxon>Polyplacidae</taxon>
        <taxon>Polyplax</taxon>
    </lineage>
</organism>
<comment type="caution">
    <text evidence="1">The sequence shown here is derived from an EMBL/GenBank/DDBJ whole genome shotgun (WGS) entry which is preliminary data.</text>
</comment>
<dbReference type="EMBL" id="JAWJWF010000045">
    <property type="protein sequence ID" value="KAK6626630.1"/>
    <property type="molecule type" value="Genomic_DNA"/>
</dbReference>
<reference evidence="1 2" key="1">
    <citation type="submission" date="2023-09" db="EMBL/GenBank/DDBJ databases">
        <title>Genomes of two closely related lineages of the louse Polyplax serrata with different host specificities.</title>
        <authorList>
            <person name="Martinu J."/>
            <person name="Tarabai H."/>
            <person name="Stefka J."/>
            <person name="Hypsa V."/>
        </authorList>
    </citation>
    <scope>NUCLEOTIDE SEQUENCE [LARGE SCALE GENOMIC DNA]</scope>
    <source>
        <strain evidence="1">98ZLc_SE</strain>
    </source>
</reference>
<sequence length="238" mass="27697">MRRASYTNKLQLELQEEDEKLIPEVEHQKWIDIWEKEETDLFILSLREEIVQKCLNTIYENYLNRQVVTFTVHCAYLAWVKAIGVSYHILLQLSIYYMFKDPGDSYNPEVRGSWEPDEEPEPSLIDSWGSQCIKAFKPQPLKREKGKDLESTLLPPIPDIINSPPNSTDTYGEGECEAYNLEELSESTFPKPHRERSIFSKTLSMSKESLLLIEPLAVNECRAMQVHAKKEERSLKKS</sequence>
<evidence type="ECO:0000313" key="1">
    <source>
        <dbReference type="EMBL" id="KAK6626630.1"/>
    </source>
</evidence>
<proteinExistence type="predicted"/>
<dbReference type="PANTHER" id="PTHR34438">
    <property type="entry name" value="SI:DKEY-97L20.6"/>
    <property type="match status" value="1"/>
</dbReference>